<dbReference type="AlphaFoldDB" id="A0A0A8ZXI6"/>
<protein>
    <submittedName>
        <fullName evidence="1">Uncharacterized protein</fullName>
    </submittedName>
</protein>
<proteinExistence type="predicted"/>
<evidence type="ECO:0000313" key="1">
    <source>
        <dbReference type="EMBL" id="JAD43531.1"/>
    </source>
</evidence>
<reference evidence="1" key="1">
    <citation type="submission" date="2014-09" db="EMBL/GenBank/DDBJ databases">
        <authorList>
            <person name="Magalhaes I.L.F."/>
            <person name="Oliveira U."/>
            <person name="Santos F.R."/>
            <person name="Vidigal T.H.D.A."/>
            <person name="Brescovit A.D."/>
            <person name="Santos A.J."/>
        </authorList>
    </citation>
    <scope>NUCLEOTIDE SEQUENCE</scope>
    <source>
        <tissue evidence="1">Shoot tissue taken approximately 20 cm above the soil surface</tissue>
    </source>
</reference>
<accession>A0A0A8ZXI6</accession>
<dbReference type="EMBL" id="GBRH01254364">
    <property type="protein sequence ID" value="JAD43531.1"/>
    <property type="molecule type" value="Transcribed_RNA"/>
</dbReference>
<name>A0A0A8ZXI6_ARUDO</name>
<organism evidence="1">
    <name type="scientific">Arundo donax</name>
    <name type="common">Giant reed</name>
    <name type="synonym">Donax arundinaceus</name>
    <dbReference type="NCBI Taxonomy" id="35708"/>
    <lineage>
        <taxon>Eukaryota</taxon>
        <taxon>Viridiplantae</taxon>
        <taxon>Streptophyta</taxon>
        <taxon>Embryophyta</taxon>
        <taxon>Tracheophyta</taxon>
        <taxon>Spermatophyta</taxon>
        <taxon>Magnoliopsida</taxon>
        <taxon>Liliopsida</taxon>
        <taxon>Poales</taxon>
        <taxon>Poaceae</taxon>
        <taxon>PACMAD clade</taxon>
        <taxon>Arundinoideae</taxon>
        <taxon>Arundineae</taxon>
        <taxon>Arundo</taxon>
    </lineage>
</organism>
<reference evidence="1" key="2">
    <citation type="journal article" date="2015" name="Data Brief">
        <title>Shoot transcriptome of the giant reed, Arundo donax.</title>
        <authorList>
            <person name="Barrero R.A."/>
            <person name="Guerrero F.D."/>
            <person name="Moolhuijzen P."/>
            <person name="Goolsby J.A."/>
            <person name="Tidwell J."/>
            <person name="Bellgard S.E."/>
            <person name="Bellgard M.I."/>
        </authorList>
    </citation>
    <scope>NUCLEOTIDE SEQUENCE</scope>
    <source>
        <tissue evidence="1">Shoot tissue taken approximately 20 cm above the soil surface</tissue>
    </source>
</reference>
<sequence>MSQLFQRMIHMHCPRPRPNKIEAGEVMRVFTSVELHRGERTAAGA</sequence>